<keyword evidence="5" id="KW-0539">Nucleus</keyword>
<dbReference type="EMBL" id="JABANP010000357">
    <property type="protein sequence ID" value="KAF4683594.1"/>
    <property type="molecule type" value="Genomic_DNA"/>
</dbReference>
<dbReference type="Gene3D" id="2.130.10.10">
    <property type="entry name" value="YVTN repeat-like/Quinoprotein amine dehydrogenase"/>
    <property type="match status" value="3"/>
</dbReference>
<evidence type="ECO:0000313" key="8">
    <source>
        <dbReference type="EMBL" id="KAF4683594.1"/>
    </source>
</evidence>
<gene>
    <name evidence="8" type="primary">UTP15_1</name>
    <name evidence="8" type="ORF">FOZ60_008861</name>
</gene>
<dbReference type="InterPro" id="IPR018983">
    <property type="entry name" value="U3_snoRNA-assocProt_15_C"/>
</dbReference>
<reference evidence="8 9" key="1">
    <citation type="submission" date="2020-04" db="EMBL/GenBank/DDBJ databases">
        <title>Perkinsus olseni comparative genomics.</title>
        <authorList>
            <person name="Bogema D.R."/>
        </authorList>
    </citation>
    <scope>NUCLEOTIDE SEQUENCE [LARGE SCALE GENOMIC DNA]</scope>
    <source>
        <strain evidence="8">00978-12</strain>
    </source>
</reference>
<dbReference type="SMART" id="SM00320">
    <property type="entry name" value="WD40"/>
    <property type="match status" value="6"/>
</dbReference>
<keyword evidence="4" id="KW-0677">Repeat</keyword>
<dbReference type="PROSITE" id="PS50082">
    <property type="entry name" value="WD_REPEATS_2"/>
    <property type="match status" value="1"/>
</dbReference>
<dbReference type="InterPro" id="IPR001680">
    <property type="entry name" value="WD40_rpt"/>
</dbReference>
<dbReference type="InterPro" id="IPR036322">
    <property type="entry name" value="WD40_repeat_dom_sf"/>
</dbReference>
<dbReference type="InterPro" id="IPR015943">
    <property type="entry name" value="WD40/YVTN_repeat-like_dom_sf"/>
</dbReference>
<dbReference type="Proteomes" id="UP000541610">
    <property type="component" value="Unassembled WGS sequence"/>
</dbReference>
<dbReference type="GO" id="GO:0045943">
    <property type="term" value="P:positive regulation of transcription by RNA polymerase I"/>
    <property type="evidence" value="ECO:0007669"/>
    <property type="project" value="TreeGrafter"/>
</dbReference>
<feature type="repeat" description="WD" evidence="6">
    <location>
        <begin position="208"/>
        <end position="221"/>
    </location>
</feature>
<evidence type="ECO:0000256" key="3">
    <source>
        <dbReference type="ARBA" id="ARBA00022574"/>
    </source>
</evidence>
<keyword evidence="3 6" id="KW-0853">WD repeat</keyword>
<dbReference type="GO" id="GO:0006364">
    <property type="term" value="P:rRNA processing"/>
    <property type="evidence" value="ECO:0007669"/>
    <property type="project" value="UniProtKB-KW"/>
</dbReference>
<evidence type="ECO:0000256" key="4">
    <source>
        <dbReference type="ARBA" id="ARBA00022737"/>
    </source>
</evidence>
<dbReference type="AlphaFoldDB" id="A0A7J6NII1"/>
<accession>A0A7J6NII1</accession>
<comment type="subcellular location">
    <subcellularLocation>
        <location evidence="1">Nucleus</location>
        <location evidence="1">Nucleolus</location>
    </subcellularLocation>
</comment>
<dbReference type="OrthoDB" id="366230at2759"/>
<dbReference type="GO" id="GO:0005730">
    <property type="term" value="C:nucleolus"/>
    <property type="evidence" value="ECO:0007669"/>
    <property type="project" value="UniProtKB-SubCell"/>
</dbReference>
<proteinExistence type="predicted"/>
<keyword evidence="2" id="KW-0698">rRNA processing</keyword>
<protein>
    <submittedName>
        <fullName evidence="8">SnoRNA-binding rRNA-processing protein</fullName>
    </submittedName>
</protein>
<evidence type="ECO:0000313" key="9">
    <source>
        <dbReference type="Proteomes" id="UP000541610"/>
    </source>
</evidence>
<dbReference type="PANTHER" id="PTHR19924:SF26">
    <property type="entry name" value="U3 SMALL NUCLEOLAR RNA-ASSOCIATED PROTEIN 15 HOMOLOG"/>
    <property type="match status" value="1"/>
</dbReference>
<dbReference type="PANTHER" id="PTHR19924">
    <property type="entry name" value="UTP15 U3 SMALL NUCLEOLAR RNA-ASSOCIATED PROTEIN 15 FAMILY MEMBER"/>
    <property type="match status" value="1"/>
</dbReference>
<evidence type="ECO:0000256" key="5">
    <source>
        <dbReference type="ARBA" id="ARBA00023242"/>
    </source>
</evidence>
<evidence type="ECO:0000256" key="1">
    <source>
        <dbReference type="ARBA" id="ARBA00004604"/>
    </source>
</evidence>
<evidence type="ECO:0000256" key="2">
    <source>
        <dbReference type="ARBA" id="ARBA00022552"/>
    </source>
</evidence>
<dbReference type="Pfam" id="PF09384">
    <property type="entry name" value="UTP15_C"/>
    <property type="match status" value="1"/>
</dbReference>
<sequence>MEFTKLDPIPRPVAAKAAKTEDEAFYKKYKHALKAKSTSGSSVTSVAYNPVNKRQVVVTHGTRVELLTLPIAHKPAAKSYTADMLWSKHKDLTTCVAFRNDGKLIAAGDGSGRVMTVSSMCGSPSTLRRSRTWIWAQTKMRAPSQSAATPTEAPIGAACLSRNQTLLYIAGGGFVSTIDLIAGKIVQKSPLRHSKAVTGMCVNAKGDVVTGSLDGTVKVWDTAGMADEEEASESKGWKLLYTYKYQGHGVTDVAWSGGQGLSMVVCLDDGSLISRRRRPRDGEVDDAEGSSLLRPMRAVGSVGVSPSGGVQYFTQTAKVRHSHLEVLLRRFEYPKLLDAVVESTTPKIIGASVLDELRQRGALTGATRNRTDEECSKIVDYLAKLMGSWDGPRLVSLVASVLEALTATNQKVFASPSDKLVKALNHLNSSIAAEILTQQKILPCVRNVRVQVRNTHHFSAQVSEVDLLPQGAVCPPEERILDFLGRVVPLMLEELDRASSADGLESPADSFSTGGVPELAYGKESVEVARRFSNSISREAVAGEGDVKCTCVCWSGNGLILAGGIGQPNQHGWGSGRDTHHVVVWRPFRHDVADESAPLGAALGPSRELEIFGSATSVAFHPRRPSVVAAGTNYGQIYVWDLDRCGDGRRDQQGDKGNTDSISDALVFRTIADQQYGHGEGVYSLQWIPRRLDAQGASDSEMLLCASSTDGKCLLWDPFIRETGLSRPIPLTGFTIPRKKANKWVNRYGMLEGCRSMGAPVADNAAVTHCILGGEAGSVARIPLRLSDVLSGEQLHISSTCTWKGDALGVLRGVPEEAQQKLIMHVEAYCAVQGVNQVTTDVLYGSQPPCSLVYPPPGKSATCQGHTPSTPVTAVAFSPFISRAYATGGADGKVMIFNGVVGTAVLTLWPSIEASAEDSPAVTALSWSRSRPAVLGVALVTSRSGTGGALFYDLSRPGPRVPVVSIAMDGGCVALSSNPTQRQLWAAVNGKGEAQMLRVGFGLSDRLTGEESALKRLLEAPLSGRLR</sequence>
<evidence type="ECO:0000256" key="6">
    <source>
        <dbReference type="PROSITE-ProRule" id="PRU00221"/>
    </source>
</evidence>
<comment type="caution">
    <text evidence="8">The sequence shown here is derived from an EMBL/GenBank/DDBJ whole genome shotgun (WGS) entry which is preliminary data.</text>
</comment>
<evidence type="ECO:0000259" key="7">
    <source>
        <dbReference type="Pfam" id="PF09384"/>
    </source>
</evidence>
<organism evidence="8 9">
    <name type="scientific">Perkinsus olseni</name>
    <name type="common">Perkinsus atlanticus</name>
    <dbReference type="NCBI Taxonomy" id="32597"/>
    <lineage>
        <taxon>Eukaryota</taxon>
        <taxon>Sar</taxon>
        <taxon>Alveolata</taxon>
        <taxon>Perkinsozoa</taxon>
        <taxon>Perkinsea</taxon>
        <taxon>Perkinsida</taxon>
        <taxon>Perkinsidae</taxon>
        <taxon>Perkinsus</taxon>
    </lineage>
</organism>
<name>A0A7J6NII1_PEROL</name>
<feature type="domain" description="U3 small nucleolar RNA-associated protein 15 C-terminal" evidence="7">
    <location>
        <begin position="315"/>
        <end position="442"/>
    </location>
</feature>
<dbReference type="Pfam" id="PF00400">
    <property type="entry name" value="WD40"/>
    <property type="match status" value="2"/>
</dbReference>
<dbReference type="SUPFAM" id="SSF50978">
    <property type="entry name" value="WD40 repeat-like"/>
    <property type="match status" value="2"/>
</dbReference>